<organism evidence="2">
    <name type="scientific">freshwater metagenome</name>
    <dbReference type="NCBI Taxonomy" id="449393"/>
    <lineage>
        <taxon>unclassified sequences</taxon>
        <taxon>metagenomes</taxon>
        <taxon>ecological metagenomes</taxon>
    </lineage>
</organism>
<dbReference type="AlphaFoldDB" id="A0A6J6XTS3"/>
<protein>
    <submittedName>
        <fullName evidence="2">Unannotated protein</fullName>
    </submittedName>
</protein>
<keyword evidence="1" id="KW-0812">Transmembrane</keyword>
<keyword evidence="1" id="KW-0472">Membrane</keyword>
<name>A0A6J6XTS3_9ZZZZ</name>
<evidence type="ECO:0000256" key="1">
    <source>
        <dbReference type="SAM" id="Phobius"/>
    </source>
</evidence>
<reference evidence="2" key="1">
    <citation type="submission" date="2020-05" db="EMBL/GenBank/DDBJ databases">
        <authorList>
            <person name="Chiriac C."/>
            <person name="Salcher M."/>
            <person name="Ghai R."/>
            <person name="Kavagutti S V."/>
        </authorList>
    </citation>
    <scope>NUCLEOTIDE SEQUENCE</scope>
</reference>
<feature type="transmembrane region" description="Helical" evidence="1">
    <location>
        <begin position="28"/>
        <end position="50"/>
    </location>
</feature>
<accession>A0A6J6XTS3</accession>
<evidence type="ECO:0000313" key="2">
    <source>
        <dbReference type="EMBL" id="CAB4799615.1"/>
    </source>
</evidence>
<gene>
    <name evidence="2" type="ORF">UFOPK2975_01183</name>
</gene>
<keyword evidence="1" id="KW-1133">Transmembrane helix</keyword>
<sequence length="64" mass="6982">MTSFKNTWQYYWIRFTASVEQDADRGEVSATTVVMAAALIALAIVVGATITSRVRDKANSLDLG</sequence>
<proteinExistence type="predicted"/>
<dbReference type="EMBL" id="CAFAAG010000112">
    <property type="protein sequence ID" value="CAB4799615.1"/>
    <property type="molecule type" value="Genomic_DNA"/>
</dbReference>